<organism evidence="1">
    <name type="scientific">Anguilla anguilla</name>
    <name type="common">European freshwater eel</name>
    <name type="synonym">Muraena anguilla</name>
    <dbReference type="NCBI Taxonomy" id="7936"/>
    <lineage>
        <taxon>Eukaryota</taxon>
        <taxon>Metazoa</taxon>
        <taxon>Chordata</taxon>
        <taxon>Craniata</taxon>
        <taxon>Vertebrata</taxon>
        <taxon>Euteleostomi</taxon>
        <taxon>Actinopterygii</taxon>
        <taxon>Neopterygii</taxon>
        <taxon>Teleostei</taxon>
        <taxon>Anguilliformes</taxon>
        <taxon>Anguillidae</taxon>
        <taxon>Anguilla</taxon>
    </lineage>
</organism>
<dbReference type="EMBL" id="GBXM01043442">
    <property type="protein sequence ID" value="JAH65135.1"/>
    <property type="molecule type" value="Transcribed_RNA"/>
</dbReference>
<proteinExistence type="predicted"/>
<sequence>MKLGEYVDLLTWHCLVKWDQSAIRRHYSKYTGFQRVSLAVVNAKSNYLH</sequence>
<dbReference type="AlphaFoldDB" id="A0A0E9UXX5"/>
<name>A0A0E9UXX5_ANGAN</name>
<reference evidence="1" key="1">
    <citation type="submission" date="2014-11" db="EMBL/GenBank/DDBJ databases">
        <authorList>
            <person name="Amaro Gonzalez C."/>
        </authorList>
    </citation>
    <scope>NUCLEOTIDE SEQUENCE</scope>
</reference>
<protein>
    <submittedName>
        <fullName evidence="1">Uncharacterized protein</fullName>
    </submittedName>
</protein>
<evidence type="ECO:0000313" key="1">
    <source>
        <dbReference type="EMBL" id="JAH70045.1"/>
    </source>
</evidence>
<accession>A0A0E9UXX5</accession>
<dbReference type="EMBL" id="GBXM01038532">
    <property type="protein sequence ID" value="JAH70045.1"/>
    <property type="molecule type" value="Transcribed_RNA"/>
</dbReference>
<reference evidence="1" key="2">
    <citation type="journal article" date="2015" name="Fish Shellfish Immunol.">
        <title>Early steps in the European eel (Anguilla anguilla)-Vibrio vulnificus interaction in the gills: Role of the RtxA13 toxin.</title>
        <authorList>
            <person name="Callol A."/>
            <person name="Pajuelo D."/>
            <person name="Ebbesson L."/>
            <person name="Teles M."/>
            <person name="MacKenzie S."/>
            <person name="Amaro C."/>
        </authorList>
    </citation>
    <scope>NUCLEOTIDE SEQUENCE</scope>
</reference>